<dbReference type="EMBL" id="CP000319">
    <property type="protein sequence ID" value="ABE63612.1"/>
    <property type="molecule type" value="Genomic_DNA"/>
</dbReference>
<dbReference type="HOGENOM" id="CLU_1925371_0_0_5"/>
<reference evidence="1 2" key="1">
    <citation type="submission" date="2006-03" db="EMBL/GenBank/DDBJ databases">
        <title>Complete sequence of chromosome of Nitrobacter hamburgensis X14.</title>
        <authorList>
            <consortium name="US DOE Joint Genome Institute"/>
            <person name="Copeland A."/>
            <person name="Lucas S."/>
            <person name="Lapidus A."/>
            <person name="Barry K."/>
            <person name="Detter J.C."/>
            <person name="Glavina del Rio T."/>
            <person name="Hammon N."/>
            <person name="Israni S."/>
            <person name="Dalin E."/>
            <person name="Tice H."/>
            <person name="Pitluck S."/>
            <person name="Chain P."/>
            <person name="Malfatti S."/>
            <person name="Shin M."/>
            <person name="Vergez L."/>
            <person name="Schmutz J."/>
            <person name="Larimer F."/>
            <person name="Land M."/>
            <person name="Hauser L."/>
            <person name="Kyrpides N."/>
            <person name="Ivanova N."/>
            <person name="Ward B."/>
            <person name="Arp D."/>
            <person name="Klotz M."/>
            <person name="Stein L."/>
            <person name="O'Mullan G."/>
            <person name="Starkenburg S."/>
            <person name="Sayavedra L."/>
            <person name="Poret-Peterson A.T."/>
            <person name="Gentry M.E."/>
            <person name="Bruce D."/>
            <person name="Richardson P."/>
        </authorList>
    </citation>
    <scope>NUCLEOTIDE SEQUENCE [LARGE SCALE GENOMIC DNA]</scope>
    <source>
        <strain evidence="2">DSM 10229 / NCIMB 13809 / X14</strain>
    </source>
</reference>
<protein>
    <submittedName>
        <fullName evidence="1">Uncharacterized protein</fullName>
    </submittedName>
</protein>
<evidence type="ECO:0000313" key="1">
    <source>
        <dbReference type="EMBL" id="ABE63612.1"/>
    </source>
</evidence>
<gene>
    <name evidence="1" type="ordered locus">Nham_2842</name>
</gene>
<dbReference type="STRING" id="323097.Nham_2842"/>
<dbReference type="AlphaFoldDB" id="Q1QJI5"/>
<dbReference type="Proteomes" id="UP000001953">
    <property type="component" value="Chromosome"/>
</dbReference>
<name>Q1QJI5_NITHX</name>
<keyword evidence="2" id="KW-1185">Reference proteome</keyword>
<evidence type="ECO:0000313" key="2">
    <source>
        <dbReference type="Proteomes" id="UP000001953"/>
    </source>
</evidence>
<organism evidence="1 2">
    <name type="scientific">Nitrobacter hamburgensis (strain DSM 10229 / NCIMB 13809 / X14)</name>
    <dbReference type="NCBI Taxonomy" id="323097"/>
    <lineage>
        <taxon>Bacteria</taxon>
        <taxon>Pseudomonadati</taxon>
        <taxon>Pseudomonadota</taxon>
        <taxon>Alphaproteobacteria</taxon>
        <taxon>Hyphomicrobiales</taxon>
        <taxon>Nitrobacteraceae</taxon>
        <taxon>Nitrobacter</taxon>
    </lineage>
</organism>
<sequence>MRRKDRTVRTTSQPYCGSREYLVRVVPNIDVLRKQVSELVRAFCEQFVAAERAGKSTGTIRNWCIDHGIRRRVGGGQWIVSKVALAMYLDGDDVALAAYIKGDRSSDRVIAYFKREGLEGLLEKWREPCPT</sequence>
<accession>Q1QJI5</accession>
<dbReference type="eggNOG" id="ENOG503107J">
    <property type="taxonomic scope" value="Bacteria"/>
</dbReference>
<proteinExistence type="predicted"/>
<dbReference type="KEGG" id="nha:Nham_2842"/>